<protein>
    <recommendedName>
        <fullName evidence="1">Ribbon-helix-helix protein CopG domain-containing protein</fullName>
    </recommendedName>
</protein>
<dbReference type="RefSeq" id="WP_126212830.1">
    <property type="nucleotide sequence ID" value="NZ_PELW01000063.1"/>
</dbReference>
<dbReference type="Pfam" id="PF01402">
    <property type="entry name" value="RHH_1"/>
    <property type="match status" value="1"/>
</dbReference>
<dbReference type="GO" id="GO:0006355">
    <property type="term" value="P:regulation of DNA-templated transcription"/>
    <property type="evidence" value="ECO:0007669"/>
    <property type="project" value="InterPro"/>
</dbReference>
<name>A0A430S187_THESC</name>
<evidence type="ECO:0000313" key="3">
    <source>
        <dbReference type="Proteomes" id="UP000286712"/>
    </source>
</evidence>
<reference evidence="2 3" key="1">
    <citation type="journal article" date="2019" name="Extremophiles">
        <title>Biogeography of thermophiles and predominance of Thermus scotoductus in domestic water heaters.</title>
        <authorList>
            <person name="Wilpiszeski R.L."/>
            <person name="Zhang Z."/>
            <person name="House C.H."/>
        </authorList>
    </citation>
    <scope>NUCLEOTIDE SEQUENCE [LARGE SCALE GENOMIC DNA]</scope>
    <source>
        <strain evidence="2 3">27_S27</strain>
    </source>
</reference>
<evidence type="ECO:0000313" key="2">
    <source>
        <dbReference type="EMBL" id="RTH27344.1"/>
    </source>
</evidence>
<comment type="caution">
    <text evidence="2">The sequence shown here is derived from an EMBL/GenBank/DDBJ whole genome shotgun (WGS) entry which is preliminary data.</text>
</comment>
<dbReference type="AlphaFoldDB" id="A0A430S187"/>
<organism evidence="2 3">
    <name type="scientific">Thermus scotoductus</name>
    <dbReference type="NCBI Taxonomy" id="37636"/>
    <lineage>
        <taxon>Bacteria</taxon>
        <taxon>Thermotogati</taxon>
        <taxon>Deinococcota</taxon>
        <taxon>Deinococci</taxon>
        <taxon>Thermales</taxon>
        <taxon>Thermaceae</taxon>
        <taxon>Thermus</taxon>
    </lineage>
</organism>
<dbReference type="EMBL" id="PELW01000063">
    <property type="protein sequence ID" value="RTH27344.1"/>
    <property type="molecule type" value="Genomic_DNA"/>
</dbReference>
<sequence>MPRTKPGKPKAPLLSVYMDQEMQALIKAEAQKRGIAVSELVRQAVSLYLTGQISWQEWANNPEEFIKRSQGGENPPETWENFYKQSTFLFLAASKLVETWRQRLILKAKAEAGGKTLEEYMKENLW</sequence>
<dbReference type="CDD" id="cd21631">
    <property type="entry name" value="RHH_CopG_NikR-like"/>
    <property type="match status" value="1"/>
</dbReference>
<accession>A0A430S187</accession>
<dbReference type="Proteomes" id="UP000286712">
    <property type="component" value="Unassembled WGS sequence"/>
</dbReference>
<evidence type="ECO:0000259" key="1">
    <source>
        <dbReference type="Pfam" id="PF01402"/>
    </source>
</evidence>
<proteinExistence type="predicted"/>
<dbReference type="InterPro" id="IPR002145">
    <property type="entry name" value="CopG"/>
</dbReference>
<feature type="domain" description="Ribbon-helix-helix protein CopG" evidence="1">
    <location>
        <begin position="14"/>
        <end position="50"/>
    </location>
</feature>
<gene>
    <name evidence="2" type="ORF">CSW40_03105</name>
</gene>